<keyword evidence="3" id="KW-1185">Reference proteome</keyword>
<feature type="transmembrane region" description="Helical" evidence="1">
    <location>
        <begin position="317"/>
        <end position="339"/>
    </location>
</feature>
<evidence type="ECO:0000256" key="1">
    <source>
        <dbReference type="SAM" id="Phobius"/>
    </source>
</evidence>
<feature type="transmembrane region" description="Helical" evidence="1">
    <location>
        <begin position="105"/>
        <end position="126"/>
    </location>
</feature>
<feature type="transmembrane region" description="Helical" evidence="1">
    <location>
        <begin position="257"/>
        <end position="274"/>
    </location>
</feature>
<protein>
    <submittedName>
        <fullName evidence="2">DUF6020 family protein</fullName>
    </submittedName>
</protein>
<evidence type="ECO:0000313" key="3">
    <source>
        <dbReference type="Proteomes" id="UP001232750"/>
    </source>
</evidence>
<dbReference type="Pfam" id="PF19484">
    <property type="entry name" value="DUF6020"/>
    <property type="match status" value="1"/>
</dbReference>
<comment type="caution">
    <text evidence="2">The sequence shown here is derived from an EMBL/GenBank/DDBJ whole genome shotgun (WGS) entry which is preliminary data.</text>
</comment>
<dbReference type="RefSeq" id="WP_283831486.1">
    <property type="nucleotide sequence ID" value="NZ_JASJEU010000008.1"/>
</dbReference>
<feature type="transmembrane region" description="Helical" evidence="1">
    <location>
        <begin position="535"/>
        <end position="554"/>
    </location>
</feature>
<feature type="transmembrane region" description="Helical" evidence="1">
    <location>
        <begin position="280"/>
        <end position="296"/>
    </location>
</feature>
<feature type="transmembrane region" description="Helical" evidence="1">
    <location>
        <begin position="39"/>
        <end position="60"/>
    </location>
</feature>
<evidence type="ECO:0000313" key="2">
    <source>
        <dbReference type="EMBL" id="MDJ1650136.1"/>
    </source>
</evidence>
<keyword evidence="1" id="KW-0472">Membrane</keyword>
<feature type="transmembrane region" description="Helical" evidence="1">
    <location>
        <begin position="560"/>
        <end position="578"/>
    </location>
</feature>
<feature type="transmembrane region" description="Helical" evidence="1">
    <location>
        <begin position="228"/>
        <end position="250"/>
    </location>
</feature>
<feature type="transmembrane region" description="Helical" evidence="1">
    <location>
        <begin position="174"/>
        <end position="194"/>
    </location>
</feature>
<accession>A0ABT7DKS5</accession>
<reference evidence="2 3" key="1">
    <citation type="submission" date="2023-05" db="EMBL/GenBank/DDBJ databases">
        <title>Gordonibacter KGMB12511T sp. nov., isolated from faeces of healthy Korean.</title>
        <authorList>
            <person name="Kim H.S."/>
            <person name="Kim J.-S."/>
            <person name="Suh M.K."/>
            <person name="Eom M.K."/>
            <person name="Do H.E."/>
            <person name="Lee J.-S."/>
        </authorList>
    </citation>
    <scope>NUCLEOTIDE SEQUENCE [LARGE SCALE GENOMIC DNA]</scope>
    <source>
        <strain evidence="2 3">KGMB12511</strain>
    </source>
</reference>
<organism evidence="2 3">
    <name type="scientific">Gordonibacter faecis</name>
    <dbReference type="NCBI Taxonomy" id="3047475"/>
    <lineage>
        <taxon>Bacteria</taxon>
        <taxon>Bacillati</taxon>
        <taxon>Actinomycetota</taxon>
        <taxon>Coriobacteriia</taxon>
        <taxon>Eggerthellales</taxon>
        <taxon>Eggerthellaceae</taxon>
        <taxon>Gordonibacter</taxon>
    </lineage>
</organism>
<sequence length="584" mass="63672">MLPSAVVVGCFFALCMLVGQSFAEVGDFSQIIGGWGRMGVSVAKFVLYALVFGVVANVLFECLDRRAARRARAYADGGVRSPSAGAARQVHLPTRNPAVAFLDKHLFGCVLALLLVSWGVYLVVFAPGSLTYDGARSLNQFTTDTRLENHHPVLMNLLYGGIMNAARMVGPDNLGLFLIVVLQTLALAWAYAAIIKQARTLGLPLAVAVVAALYFALFPAWGVLVQDVIKDTLFCAVLALFALALTRVIIASSQQPATVWQWALLGVAAALVALTRNNGIYIVAPTLLALAVLLAVRGRHARVPRAPRAPRPVWPRAAAVLAGVALVYVALTSFIYPAAGVDMREEKEMLSIPFQQTARCLLEHPDDVTPEERQAIDAVLPFDQLPQLYDPHLSDPVKETYKLHNSKVEGSFDYAEQHPDALKTYLVAWASMGLRHPLTYVEATVANTYAYFYPGEIIDCEGTRPVLLLEQIGEPINLTYDVSYLMPASVVDAASAAVQGTLETPVLAFLYSPAPYVWLFVLLVAYLAHARRWEGLVVCLPAAMLLLTVLAGPLNGHLRYLMPLIGLLPLMWAFAFATRNHRER</sequence>
<name>A0ABT7DKS5_9ACTN</name>
<keyword evidence="1" id="KW-0812">Transmembrane</keyword>
<feature type="transmembrane region" description="Helical" evidence="1">
    <location>
        <begin position="201"/>
        <end position="222"/>
    </location>
</feature>
<feature type="transmembrane region" description="Helical" evidence="1">
    <location>
        <begin position="508"/>
        <end position="528"/>
    </location>
</feature>
<dbReference type="Proteomes" id="UP001232750">
    <property type="component" value="Unassembled WGS sequence"/>
</dbReference>
<dbReference type="InterPro" id="IPR046062">
    <property type="entry name" value="DUF6020"/>
</dbReference>
<gene>
    <name evidence="2" type="ORF">QNJ86_04945</name>
</gene>
<proteinExistence type="predicted"/>
<keyword evidence="1" id="KW-1133">Transmembrane helix</keyword>
<dbReference type="EMBL" id="JASJEU010000008">
    <property type="protein sequence ID" value="MDJ1650136.1"/>
    <property type="molecule type" value="Genomic_DNA"/>
</dbReference>